<name>A0A540LZH4_MALBA</name>
<dbReference type="EMBL" id="VIEB01000407">
    <property type="protein sequence ID" value="TQD91883.1"/>
    <property type="molecule type" value="Genomic_DNA"/>
</dbReference>
<dbReference type="Proteomes" id="UP000315295">
    <property type="component" value="Unassembled WGS sequence"/>
</dbReference>
<organism evidence="1 2">
    <name type="scientific">Malus baccata</name>
    <name type="common">Siberian crab apple</name>
    <name type="synonym">Pyrus baccata</name>
    <dbReference type="NCBI Taxonomy" id="106549"/>
    <lineage>
        <taxon>Eukaryota</taxon>
        <taxon>Viridiplantae</taxon>
        <taxon>Streptophyta</taxon>
        <taxon>Embryophyta</taxon>
        <taxon>Tracheophyta</taxon>
        <taxon>Spermatophyta</taxon>
        <taxon>Magnoliopsida</taxon>
        <taxon>eudicotyledons</taxon>
        <taxon>Gunneridae</taxon>
        <taxon>Pentapetalae</taxon>
        <taxon>rosids</taxon>
        <taxon>fabids</taxon>
        <taxon>Rosales</taxon>
        <taxon>Rosaceae</taxon>
        <taxon>Amygdaloideae</taxon>
        <taxon>Maleae</taxon>
        <taxon>Malus</taxon>
    </lineage>
</organism>
<dbReference type="AlphaFoldDB" id="A0A540LZH4"/>
<comment type="caution">
    <text evidence="1">The sequence shown here is derived from an EMBL/GenBank/DDBJ whole genome shotgun (WGS) entry which is preliminary data.</text>
</comment>
<evidence type="ECO:0000313" key="2">
    <source>
        <dbReference type="Proteomes" id="UP000315295"/>
    </source>
</evidence>
<evidence type="ECO:0000313" key="1">
    <source>
        <dbReference type="EMBL" id="TQD91883.1"/>
    </source>
</evidence>
<gene>
    <name evidence="1" type="ORF">C1H46_022539</name>
</gene>
<proteinExistence type="predicted"/>
<keyword evidence="2" id="KW-1185">Reference proteome</keyword>
<sequence>MQVMMLQSLPQLLAKYLYIHKNERNIKQINTRVSLHIGCLGEVSVVGGASAVDGAPKGGRIRG</sequence>
<accession>A0A540LZH4</accession>
<reference evidence="1 2" key="1">
    <citation type="journal article" date="2019" name="G3 (Bethesda)">
        <title>Sequencing of a Wild Apple (Malus baccata) Genome Unravels the Differences Between Cultivated and Wild Apple Species Regarding Disease Resistance and Cold Tolerance.</title>
        <authorList>
            <person name="Chen X."/>
        </authorList>
    </citation>
    <scope>NUCLEOTIDE SEQUENCE [LARGE SCALE GENOMIC DNA]</scope>
    <source>
        <strain evidence="2">cv. Shandingzi</strain>
        <tissue evidence="1">Leaves</tissue>
    </source>
</reference>
<protein>
    <submittedName>
        <fullName evidence="1">Uncharacterized protein</fullName>
    </submittedName>
</protein>